<dbReference type="EMBL" id="CZVI01000010">
    <property type="protein sequence ID" value="CUS86161.1"/>
    <property type="molecule type" value="Genomic_DNA"/>
</dbReference>
<accession>A0A0P1M2Y6</accession>
<accession>A0A0P1L8J9</accession>
<dbReference type="EMBL" id="FAOP01000010">
    <property type="protein sequence ID" value="CUU08662.1"/>
    <property type="molecule type" value="Genomic_DNA"/>
</dbReference>
<dbReference type="STRING" id="1633631.GCA_001442925_02142"/>
<evidence type="ECO:0000313" key="5">
    <source>
        <dbReference type="Proteomes" id="UP000182011"/>
    </source>
</evidence>
<accession>A0A0P1MB41</accession>
<feature type="domain" description="HEPN" evidence="2">
    <location>
        <begin position="10"/>
        <end position="124"/>
    </location>
</feature>
<accession>A0A0N7MZH9</accession>
<evidence type="ECO:0000259" key="2">
    <source>
        <dbReference type="Pfam" id="PF05168"/>
    </source>
</evidence>
<dbReference type="PANTHER" id="PTHR36565:SF1">
    <property type="entry name" value="UPF0332 PROTEIN TM_1000"/>
    <property type="match status" value="1"/>
</dbReference>
<accession>A0A0P1NUH8</accession>
<comment type="similarity">
    <text evidence="1">Belongs to the UPF0332 family.</text>
</comment>
<dbReference type="InterPro" id="IPR007842">
    <property type="entry name" value="HEPN_dom"/>
</dbReference>
<accession>A0A0P1LVE1</accession>
<dbReference type="Pfam" id="PF05168">
    <property type="entry name" value="HEPN"/>
    <property type="match status" value="1"/>
</dbReference>
<accession>A0A0P1MIL0</accession>
<dbReference type="AlphaFoldDB" id="A0A0P1NYM8"/>
<organism evidence="4 5">
    <name type="scientific">Candidatus Kryptonium thompsonii</name>
    <dbReference type="NCBI Taxonomy" id="1633631"/>
    <lineage>
        <taxon>Bacteria</taxon>
        <taxon>Pseudomonadati</taxon>
        <taxon>Candidatus Kryptoniota</taxon>
        <taxon>Candidatus Kryptonium</taxon>
    </lineage>
</organism>
<accession>A0A0N7MS01</accession>
<name>A0A0P1NYM8_9BACT</name>
<evidence type="ECO:0000313" key="3">
    <source>
        <dbReference type="EMBL" id="CUS86161.1"/>
    </source>
</evidence>
<accession>A0A0P1MAW5</accession>
<dbReference type="InterPro" id="IPR052226">
    <property type="entry name" value="UPF0332_toxin"/>
</dbReference>
<dbReference type="Gene3D" id="1.20.120.330">
    <property type="entry name" value="Nucleotidyltransferases domain 2"/>
    <property type="match status" value="1"/>
</dbReference>
<protein>
    <recommendedName>
        <fullName evidence="2">HEPN domain-containing protein</fullName>
    </recommendedName>
</protein>
<sequence length="136" mass="16018">MKKEFIDLAKYRLEKAKNTLSDAKKYFESATLESTVNRIYYAMFYAVNALLISKGLSSSKHSGVRALFNREFVKAGIVKKELGEFFSEMYDRRQKGDYEDFVQFQKEDVKLWLERAEKFIEEISEVTLKIISQEEK</sequence>
<dbReference type="RefSeq" id="WP_047133331.1">
    <property type="nucleotide sequence ID" value="NZ_CZVI01000010.1"/>
</dbReference>
<dbReference type="OrthoDB" id="37769at2"/>
<reference evidence="4 5" key="2">
    <citation type="submission" date="2015-11" db="EMBL/GenBank/DDBJ databases">
        <authorList>
            <person name="Zhang Y."/>
            <person name="Guo Z."/>
        </authorList>
    </citation>
    <scope>NUCLEOTIDE SEQUENCE [LARGE SCALE GENOMIC DNA]</scope>
    <source>
        <strain evidence="4">JGI-4</strain>
    </source>
</reference>
<dbReference type="Proteomes" id="UP000182200">
    <property type="component" value="Unassembled WGS sequence"/>
</dbReference>
<dbReference type="Proteomes" id="UP000182011">
    <property type="component" value="Unassembled WGS sequence"/>
</dbReference>
<proteinExistence type="inferred from homology"/>
<accession>A0A0S4NEJ4</accession>
<keyword evidence="6" id="KW-1185">Reference proteome</keyword>
<evidence type="ECO:0000313" key="4">
    <source>
        <dbReference type="EMBL" id="CUU08662.1"/>
    </source>
</evidence>
<reference evidence="3 6" key="1">
    <citation type="submission" date="2015-11" db="EMBL/GenBank/DDBJ databases">
        <authorList>
            <person name="Varghese N."/>
        </authorList>
    </citation>
    <scope>NUCLEOTIDE SEQUENCE [LARGE SCALE GENOMIC DNA]</scope>
    <source>
        <strain evidence="3 6">JGI-8</strain>
    </source>
</reference>
<dbReference type="PANTHER" id="PTHR36565">
    <property type="entry name" value="UPF0332 PROTEIN TM_1000"/>
    <property type="match status" value="1"/>
</dbReference>
<evidence type="ECO:0000313" key="6">
    <source>
        <dbReference type="Proteomes" id="UP000182200"/>
    </source>
</evidence>
<gene>
    <name evidence="4" type="ORF">JGI4_02149</name>
    <name evidence="3" type="ORF">JGI8_00972</name>
</gene>
<accession>A0A0P1NYM8</accession>
<evidence type="ECO:0000256" key="1">
    <source>
        <dbReference type="ARBA" id="ARBA00038248"/>
    </source>
</evidence>